<feature type="transmembrane region" description="Helical" evidence="1">
    <location>
        <begin position="562"/>
        <end position="584"/>
    </location>
</feature>
<feature type="transmembrane region" description="Helical" evidence="1">
    <location>
        <begin position="449"/>
        <end position="476"/>
    </location>
</feature>
<dbReference type="PANTHER" id="PTHR43849:SF2">
    <property type="entry name" value="BLL3936 PROTEIN"/>
    <property type="match status" value="1"/>
</dbReference>
<proteinExistence type="predicted"/>
<dbReference type="InterPro" id="IPR011853">
    <property type="entry name" value="TRAP_DctM-Dct_fused"/>
</dbReference>
<feature type="transmembrane region" description="Helical" evidence="1">
    <location>
        <begin position="374"/>
        <end position="391"/>
    </location>
</feature>
<dbReference type="EMBL" id="JACRTB010000038">
    <property type="protein sequence ID" value="MBC8577594.1"/>
    <property type="molecule type" value="Genomic_DNA"/>
</dbReference>
<evidence type="ECO:0000313" key="4">
    <source>
        <dbReference type="Proteomes" id="UP000658131"/>
    </source>
</evidence>
<dbReference type="RefSeq" id="WP_262400983.1">
    <property type="nucleotide sequence ID" value="NZ_JACRTB010000038.1"/>
</dbReference>
<evidence type="ECO:0000313" key="3">
    <source>
        <dbReference type="EMBL" id="MBC8577594.1"/>
    </source>
</evidence>
<comment type="caution">
    <text evidence="3">The sequence shown here is derived from an EMBL/GenBank/DDBJ whole genome shotgun (WGS) entry which is preliminary data.</text>
</comment>
<feature type="transmembrane region" description="Helical" evidence="1">
    <location>
        <begin position="108"/>
        <end position="131"/>
    </location>
</feature>
<feature type="domain" description="TRAP C4-dicarboxylate transport system permease DctM subunit" evidence="2">
    <location>
        <begin position="125"/>
        <end position="556"/>
    </location>
</feature>
<feature type="transmembrane region" description="Helical" evidence="1">
    <location>
        <begin position="412"/>
        <end position="437"/>
    </location>
</feature>
<dbReference type="InterPro" id="IPR010656">
    <property type="entry name" value="DctM"/>
</dbReference>
<keyword evidence="1" id="KW-0812">Transmembrane</keyword>
<dbReference type="NCBIfam" id="TIGR02123">
    <property type="entry name" value="TRAP_fused"/>
    <property type="match status" value="1"/>
</dbReference>
<gene>
    <name evidence="3" type="ORF">H8717_14430</name>
</gene>
<feature type="transmembrane region" description="Helical" evidence="1">
    <location>
        <begin position="28"/>
        <end position="52"/>
    </location>
</feature>
<feature type="transmembrane region" description="Helical" evidence="1">
    <location>
        <begin position="284"/>
        <end position="302"/>
    </location>
</feature>
<reference evidence="3 4" key="1">
    <citation type="submission" date="2020-08" db="EMBL/GenBank/DDBJ databases">
        <title>Genome public.</title>
        <authorList>
            <person name="Liu C."/>
            <person name="Sun Q."/>
        </authorList>
    </citation>
    <scope>NUCLEOTIDE SEQUENCE [LARGE SCALE GENOMIC DNA]</scope>
    <source>
        <strain evidence="3 4">BX1</strain>
    </source>
</reference>
<feature type="transmembrane region" description="Helical" evidence="1">
    <location>
        <begin position="58"/>
        <end position="75"/>
    </location>
</feature>
<feature type="transmembrane region" description="Helical" evidence="1">
    <location>
        <begin position="596"/>
        <end position="625"/>
    </location>
</feature>
<keyword evidence="1" id="KW-0472">Membrane</keyword>
<feature type="transmembrane region" description="Helical" evidence="1">
    <location>
        <begin position="536"/>
        <end position="555"/>
    </location>
</feature>
<feature type="transmembrane region" description="Helical" evidence="1">
    <location>
        <begin position="308"/>
        <end position="329"/>
    </location>
</feature>
<dbReference type="Proteomes" id="UP000658131">
    <property type="component" value="Unassembled WGS sequence"/>
</dbReference>
<name>A0ABR7NMF3_9FIRM</name>
<feature type="transmembrane region" description="Helical" evidence="1">
    <location>
        <begin position="182"/>
        <end position="205"/>
    </location>
</feature>
<organism evidence="3 4">
    <name type="scientific">Yanshouia hominis</name>
    <dbReference type="NCBI Taxonomy" id="2763673"/>
    <lineage>
        <taxon>Bacteria</taxon>
        <taxon>Bacillati</taxon>
        <taxon>Bacillota</taxon>
        <taxon>Clostridia</taxon>
        <taxon>Eubacteriales</taxon>
        <taxon>Oscillospiraceae</taxon>
        <taxon>Yanshouia</taxon>
    </lineage>
</organism>
<evidence type="ECO:0000256" key="1">
    <source>
        <dbReference type="SAM" id="Phobius"/>
    </source>
</evidence>
<dbReference type="Pfam" id="PF06808">
    <property type="entry name" value="DctM"/>
    <property type="match status" value="1"/>
</dbReference>
<protein>
    <submittedName>
        <fullName evidence="3">TRAP transporter fused permease subunit</fullName>
    </submittedName>
</protein>
<evidence type="ECO:0000259" key="2">
    <source>
        <dbReference type="Pfam" id="PF06808"/>
    </source>
</evidence>
<sequence>MSLFKKGNNKELHNPEGREIEEADNKTLRLIISAVCLAFAVFGILTNSFFYINSLKKAGMFLGFTLCLIFLLYPTRIRGKALLPFDLLLSVLGLCCGLYTVLVTDRFAISNLVMTPMDLVMSILAITLVVIATKKAVGNAMAVLPVLFALYALLGKHIPGIFGHGGFSVRRFFMRMYMVDEGVYGMATQVASSYVFLFILFGGLLNASGVSALFTDCAMKIAGSRPGGPAKVSIISSGLMGTISGSSAANVATTGAFTIPLMIKNGFEPAFAGSVEAVASTGGMIMPPIMGSAAFLMVQYLGVPYSRIVLAAIIPAFLYYLSVYMWVHFKALRAGIKTMEKGSIPPIADFARRSLLFLPLIAIVVSMLVGYTAIFSAFVGMVVTLFAWLLQREHPTVRKLLAALESGVKSSLTSMMACIAAGIIVGVCNMTGLGQVLTYNIVKLSGGSLLVALLLTAFACIILSMGLPAAACYILVATIVAASLTRMGAVAIAAHMFVFYFSCYSNITPPVAIASYTAAGLAGAKPMDVALWGLKVAAPGFIIPFLFVFNPILLLENYTIPSLCFTTAASILGVIFMAIAGVGYLHSPLNLLSRSIFFAASLLLIVPETITSIIGAVMIVVGIVVQKAAETKRAAV</sequence>
<keyword evidence="1" id="KW-1133">Transmembrane helix</keyword>
<accession>A0ABR7NMF3</accession>
<dbReference type="PANTHER" id="PTHR43849">
    <property type="entry name" value="BLL3936 PROTEIN"/>
    <property type="match status" value="1"/>
</dbReference>
<feature type="transmembrane region" description="Helical" evidence="1">
    <location>
        <begin position="82"/>
        <end position="102"/>
    </location>
</feature>
<feature type="transmembrane region" description="Helical" evidence="1">
    <location>
        <begin position="143"/>
        <end position="162"/>
    </location>
</feature>
<keyword evidence="4" id="KW-1185">Reference proteome</keyword>